<evidence type="ECO:0000256" key="4">
    <source>
        <dbReference type="HAMAP-Rule" id="MF_00368"/>
    </source>
</evidence>
<dbReference type="SUPFAM" id="SSF54736">
    <property type="entry name" value="ClpS-like"/>
    <property type="match status" value="1"/>
</dbReference>
<gene>
    <name evidence="8" type="primary">rplL_2</name>
    <name evidence="4" type="synonym">rplL</name>
    <name evidence="8" type="ORF">Mal48_38830</name>
</gene>
<evidence type="ECO:0000256" key="5">
    <source>
        <dbReference type="SAM" id="MobiDB-lite"/>
    </source>
</evidence>
<feature type="domain" description="Large ribosomal subunit protein bL12 C-terminal" evidence="6">
    <location>
        <begin position="75"/>
        <end position="141"/>
    </location>
</feature>
<evidence type="ECO:0000313" key="8">
    <source>
        <dbReference type="EMBL" id="QDT34620.1"/>
    </source>
</evidence>
<protein>
    <recommendedName>
        <fullName evidence="4">Large ribosomal subunit protein bL12</fullName>
    </recommendedName>
</protein>
<dbReference type="CDD" id="cd00387">
    <property type="entry name" value="Ribosomal_L7_L12"/>
    <property type="match status" value="1"/>
</dbReference>
<dbReference type="InterPro" id="IPR000206">
    <property type="entry name" value="Ribosomal_bL12"/>
</dbReference>
<dbReference type="Pfam" id="PF16320">
    <property type="entry name" value="Ribosomal_L12_N"/>
    <property type="match status" value="1"/>
</dbReference>
<keyword evidence="3 4" id="KW-0687">Ribonucleoprotein</keyword>
<dbReference type="Pfam" id="PF00542">
    <property type="entry name" value="Ribosomal_L12"/>
    <property type="match status" value="1"/>
</dbReference>
<dbReference type="InterPro" id="IPR013823">
    <property type="entry name" value="Ribosomal_bL12_C"/>
</dbReference>
<name>A0A517QSL2_9PLAN</name>
<dbReference type="InterPro" id="IPR008932">
    <property type="entry name" value="Ribosomal_bL12_oligo"/>
</dbReference>
<evidence type="ECO:0000313" key="9">
    <source>
        <dbReference type="Proteomes" id="UP000315724"/>
    </source>
</evidence>
<dbReference type="GO" id="GO:0006412">
    <property type="term" value="P:translation"/>
    <property type="evidence" value="ECO:0007669"/>
    <property type="project" value="UniProtKB-UniRule"/>
</dbReference>
<dbReference type="RefSeq" id="WP_145202846.1">
    <property type="nucleotide sequence ID" value="NZ_CP036267.1"/>
</dbReference>
<comment type="subunit">
    <text evidence="4">Homodimer. Part of the ribosomal stalk of the 50S ribosomal subunit. Forms a multimeric L10(L12)X complex, where L10 forms an elongated spine to which 2 to 4 L12 dimers bind in a sequential fashion. Binds GTP-bound translation factors.</text>
</comment>
<dbReference type="SUPFAM" id="SSF48300">
    <property type="entry name" value="Ribosomal protein L7/12, oligomerisation (N-terminal) domain"/>
    <property type="match status" value="1"/>
</dbReference>
<dbReference type="GO" id="GO:0003729">
    <property type="term" value="F:mRNA binding"/>
    <property type="evidence" value="ECO:0007669"/>
    <property type="project" value="TreeGrafter"/>
</dbReference>
<keyword evidence="2 4" id="KW-0689">Ribosomal protein</keyword>
<comment type="function">
    <text evidence="4">Forms part of the ribosomal stalk which helps the ribosome interact with GTP-bound translation factors. Is thus essential for accurate translation.</text>
</comment>
<dbReference type="HAMAP" id="MF_00368">
    <property type="entry name" value="Ribosomal_bL12"/>
    <property type="match status" value="1"/>
</dbReference>
<dbReference type="Gene3D" id="1.20.5.710">
    <property type="entry name" value="Single helix bin"/>
    <property type="match status" value="1"/>
</dbReference>
<dbReference type="NCBIfam" id="TIGR00855">
    <property type="entry name" value="L12"/>
    <property type="match status" value="1"/>
</dbReference>
<dbReference type="FunFam" id="3.30.1390.10:FF:000001">
    <property type="entry name" value="50S ribosomal protein L7/L12"/>
    <property type="match status" value="1"/>
</dbReference>
<evidence type="ECO:0000256" key="1">
    <source>
        <dbReference type="ARBA" id="ARBA00007197"/>
    </source>
</evidence>
<dbReference type="KEGG" id="tpol:Mal48_38830"/>
<dbReference type="AlphaFoldDB" id="A0A517QSL2"/>
<sequence length="141" mass="14292">MSAEAPEAPAKEFDDNTKTLGDQLVGLTLLQAKALADYLKDVHGIEPAGGGVVMAAGPAAGGGDEGGAAAEQTSFDVILTGFGDAKINVIKAVRSITGLGLKEAKTMVESAPSPLKEGVEKDEAEKLVKDIEEAGGTAELK</sequence>
<dbReference type="PANTHER" id="PTHR45987">
    <property type="entry name" value="39S RIBOSOMAL PROTEIN L12"/>
    <property type="match status" value="1"/>
</dbReference>
<accession>A0A517QSL2</accession>
<evidence type="ECO:0000259" key="7">
    <source>
        <dbReference type="Pfam" id="PF16320"/>
    </source>
</evidence>
<dbReference type="InterPro" id="IPR036235">
    <property type="entry name" value="Ribosomal_bL12_oligo_N_sf"/>
</dbReference>
<organism evidence="8 9">
    <name type="scientific">Thalassoglobus polymorphus</name>
    <dbReference type="NCBI Taxonomy" id="2527994"/>
    <lineage>
        <taxon>Bacteria</taxon>
        <taxon>Pseudomonadati</taxon>
        <taxon>Planctomycetota</taxon>
        <taxon>Planctomycetia</taxon>
        <taxon>Planctomycetales</taxon>
        <taxon>Planctomycetaceae</taxon>
        <taxon>Thalassoglobus</taxon>
    </lineage>
</organism>
<dbReference type="InterPro" id="IPR014719">
    <property type="entry name" value="Ribosomal_bL12_C/ClpS-like"/>
</dbReference>
<dbReference type="GO" id="GO:0003735">
    <property type="term" value="F:structural constituent of ribosome"/>
    <property type="evidence" value="ECO:0007669"/>
    <property type="project" value="InterPro"/>
</dbReference>
<proteinExistence type="inferred from homology"/>
<dbReference type="Proteomes" id="UP000315724">
    <property type="component" value="Chromosome"/>
</dbReference>
<feature type="domain" description="Large ribosomal subunit protein bL12 oligomerization" evidence="7">
    <location>
        <begin position="18"/>
        <end position="63"/>
    </location>
</feature>
<reference evidence="8 9" key="1">
    <citation type="submission" date="2019-02" db="EMBL/GenBank/DDBJ databases">
        <title>Deep-cultivation of Planctomycetes and their phenomic and genomic characterization uncovers novel biology.</title>
        <authorList>
            <person name="Wiegand S."/>
            <person name="Jogler M."/>
            <person name="Boedeker C."/>
            <person name="Pinto D."/>
            <person name="Vollmers J."/>
            <person name="Rivas-Marin E."/>
            <person name="Kohn T."/>
            <person name="Peeters S.H."/>
            <person name="Heuer A."/>
            <person name="Rast P."/>
            <person name="Oberbeckmann S."/>
            <person name="Bunk B."/>
            <person name="Jeske O."/>
            <person name="Meyerdierks A."/>
            <person name="Storesund J.E."/>
            <person name="Kallscheuer N."/>
            <person name="Luecker S."/>
            <person name="Lage O.M."/>
            <person name="Pohl T."/>
            <person name="Merkel B.J."/>
            <person name="Hornburger P."/>
            <person name="Mueller R.-W."/>
            <person name="Bruemmer F."/>
            <person name="Labrenz M."/>
            <person name="Spormann A.M."/>
            <person name="Op den Camp H."/>
            <person name="Overmann J."/>
            <person name="Amann R."/>
            <person name="Jetten M.S.M."/>
            <person name="Mascher T."/>
            <person name="Medema M.H."/>
            <person name="Devos D.P."/>
            <person name="Kaster A.-K."/>
            <person name="Ovreas L."/>
            <person name="Rohde M."/>
            <person name="Galperin M.Y."/>
            <person name="Jogler C."/>
        </authorList>
    </citation>
    <scope>NUCLEOTIDE SEQUENCE [LARGE SCALE GENOMIC DNA]</scope>
    <source>
        <strain evidence="8 9">Mal48</strain>
    </source>
</reference>
<evidence type="ECO:0000256" key="3">
    <source>
        <dbReference type="ARBA" id="ARBA00023274"/>
    </source>
</evidence>
<feature type="region of interest" description="Disordered" evidence="5">
    <location>
        <begin position="110"/>
        <end position="141"/>
    </location>
</feature>
<feature type="compositionally biased region" description="Basic and acidic residues" evidence="5">
    <location>
        <begin position="117"/>
        <end position="132"/>
    </location>
</feature>
<dbReference type="Gene3D" id="3.30.1390.10">
    <property type="match status" value="1"/>
</dbReference>
<keyword evidence="9" id="KW-1185">Reference proteome</keyword>
<dbReference type="EMBL" id="CP036267">
    <property type="protein sequence ID" value="QDT34620.1"/>
    <property type="molecule type" value="Genomic_DNA"/>
</dbReference>
<evidence type="ECO:0000256" key="2">
    <source>
        <dbReference type="ARBA" id="ARBA00022980"/>
    </source>
</evidence>
<evidence type="ECO:0000259" key="6">
    <source>
        <dbReference type="Pfam" id="PF00542"/>
    </source>
</evidence>
<dbReference type="OrthoDB" id="9811748at2"/>
<dbReference type="GO" id="GO:0022625">
    <property type="term" value="C:cytosolic large ribosomal subunit"/>
    <property type="evidence" value="ECO:0007669"/>
    <property type="project" value="TreeGrafter"/>
</dbReference>
<comment type="similarity">
    <text evidence="1 4">Belongs to the bacterial ribosomal protein bL12 family.</text>
</comment>
<dbReference type="PANTHER" id="PTHR45987:SF4">
    <property type="entry name" value="LARGE RIBOSOMAL SUBUNIT PROTEIN BL12M"/>
    <property type="match status" value="1"/>
</dbReference>